<dbReference type="RefSeq" id="XP_021803110.1">
    <property type="nucleotide sequence ID" value="XM_021947418.1"/>
</dbReference>
<organism evidence="2 5">
    <name type="scientific">Prunus avium</name>
    <name type="common">Cherry</name>
    <name type="synonym">Cerasus avium</name>
    <dbReference type="NCBI Taxonomy" id="42229"/>
    <lineage>
        <taxon>Eukaryota</taxon>
        <taxon>Viridiplantae</taxon>
        <taxon>Streptophyta</taxon>
        <taxon>Embryophyta</taxon>
        <taxon>Tracheophyta</taxon>
        <taxon>Spermatophyta</taxon>
        <taxon>Magnoliopsida</taxon>
        <taxon>eudicotyledons</taxon>
        <taxon>Gunneridae</taxon>
        <taxon>Pentapetalae</taxon>
        <taxon>rosids</taxon>
        <taxon>fabids</taxon>
        <taxon>Rosales</taxon>
        <taxon>Rosaceae</taxon>
        <taxon>Amygdaloideae</taxon>
        <taxon>Amygdaleae</taxon>
        <taxon>Prunus</taxon>
    </lineage>
</organism>
<dbReference type="RefSeq" id="XP_021803106.1">
    <property type="nucleotide sequence ID" value="XM_021947414.1"/>
</dbReference>
<protein>
    <submittedName>
        <fullName evidence="3 4">F-box protein At1g65770 isoform X2</fullName>
    </submittedName>
</protein>
<accession>A0A6P5RMK2</accession>
<dbReference type="Pfam" id="PF03478">
    <property type="entry name" value="Beta-prop_KIB1-4"/>
    <property type="match status" value="1"/>
</dbReference>
<dbReference type="RefSeq" id="XP_021803107.1">
    <property type="nucleotide sequence ID" value="XM_021947415.1"/>
</dbReference>
<evidence type="ECO:0000313" key="4">
    <source>
        <dbReference type="RefSeq" id="XP_021803107.1"/>
    </source>
</evidence>
<dbReference type="InterPro" id="IPR050942">
    <property type="entry name" value="F-box_BR-signaling"/>
</dbReference>
<evidence type="ECO:0000259" key="1">
    <source>
        <dbReference type="Pfam" id="PF03478"/>
    </source>
</evidence>
<dbReference type="GeneID" id="110747220"/>
<evidence type="ECO:0000313" key="2">
    <source>
        <dbReference type="Proteomes" id="UP000515124"/>
    </source>
</evidence>
<dbReference type="InterPro" id="IPR005174">
    <property type="entry name" value="KIB1-4_b-propeller"/>
</dbReference>
<dbReference type="PANTHER" id="PTHR44259:SF93">
    <property type="entry name" value="PROTEIN, PUTATIVE (DUF295)-RELATED"/>
    <property type="match status" value="1"/>
</dbReference>
<dbReference type="AlphaFoldDB" id="A0A6P5RMK2"/>
<dbReference type="PANTHER" id="PTHR44259">
    <property type="entry name" value="OS07G0183000 PROTEIN-RELATED"/>
    <property type="match status" value="1"/>
</dbReference>
<reference evidence="3 4" key="1">
    <citation type="submission" date="2025-04" db="UniProtKB">
        <authorList>
            <consortium name="RefSeq"/>
        </authorList>
    </citation>
    <scope>IDENTIFICATION</scope>
</reference>
<feature type="domain" description="KIB1-4 beta-propeller" evidence="1">
    <location>
        <begin position="231"/>
        <end position="519"/>
    </location>
</feature>
<dbReference type="RefSeq" id="XP_021803108.1">
    <property type="nucleotide sequence ID" value="XM_021947416.1"/>
</dbReference>
<dbReference type="Proteomes" id="UP000515124">
    <property type="component" value="Unplaced"/>
</dbReference>
<gene>
    <name evidence="3 4 5 6" type="primary">LOC110747220</name>
</gene>
<name>A0A6P5RMK2_PRUAV</name>
<evidence type="ECO:0000313" key="5">
    <source>
        <dbReference type="RefSeq" id="XP_021803108.1"/>
    </source>
</evidence>
<evidence type="ECO:0000313" key="6">
    <source>
        <dbReference type="RefSeq" id="XP_021803110.1"/>
    </source>
</evidence>
<evidence type="ECO:0000313" key="3">
    <source>
        <dbReference type="RefSeq" id="XP_021803106.1"/>
    </source>
</evidence>
<keyword evidence="2" id="KW-1185">Reference proteome</keyword>
<proteinExistence type="predicted"/>
<sequence>MEEDDVGSNQYPKNVINKSNSLHAGILASRIFDVHWSNTAKGQGAGGGTKLEGDGHNLGSININDNIITAPNGESDVGLSIIHNKVRAFWSRGQGGRKFKGIFHNICENEITAENGSTEVGLENFGNINYNCKTTSIKESTKVGLERISHNIYRTPFVSFSCGGWASLPVLVFLILDKLLEPIDHVHFAAVCKQWRSMSKLYNQATQRWCNKQLPPMLLIPNQDDDHRRVVYSISEGRVYNNIRLQVPFSRRCCGSSHGWLATVDTTEQGCPMVVLRNPFTKAKPIFLPPLDILIAKYETSYHEHYVRKVILSVDPTMNPENYVVVALYGRWPMLAFIKSGQNTWTYPSPNGNFSDVIFYKSKVYALEAMGDIESLDVFSSDYNPSQPPQLKPRTPFQPFQPYCFHAYLVESTKGDLLHILRFYALIDGRFRHGAGRRTTHFVIYKWVFDNEDEGCIGHNVEVKSIGDEAVFVGDNHSISILASNLPGCQPNSIYYSDDYISNYPSLEGDEPYDMGIFNLEDGTITQHYSLHSNSQRAIWVVPPFNGLSPPS</sequence>